<dbReference type="AlphaFoldDB" id="A0AAU9D091"/>
<feature type="transmembrane region" description="Helical" evidence="6">
    <location>
        <begin position="27"/>
        <end position="45"/>
    </location>
</feature>
<keyword evidence="2" id="KW-0813">Transport</keyword>
<organism evidence="8 9">
    <name type="scientific">Xylocopilactobacillus apis</name>
    <dbReference type="NCBI Taxonomy" id="2932183"/>
    <lineage>
        <taxon>Bacteria</taxon>
        <taxon>Bacillati</taxon>
        <taxon>Bacillota</taxon>
        <taxon>Bacilli</taxon>
        <taxon>Lactobacillales</taxon>
        <taxon>Lactobacillaceae</taxon>
        <taxon>Xylocopilactobacillus</taxon>
    </lineage>
</organism>
<feature type="transmembrane region" description="Helical" evidence="6">
    <location>
        <begin position="65"/>
        <end position="85"/>
    </location>
</feature>
<dbReference type="Pfam" id="PF07690">
    <property type="entry name" value="MFS_1"/>
    <property type="match status" value="1"/>
</dbReference>
<evidence type="ECO:0000313" key="9">
    <source>
        <dbReference type="Proteomes" id="UP001321804"/>
    </source>
</evidence>
<evidence type="ECO:0000256" key="2">
    <source>
        <dbReference type="ARBA" id="ARBA00022448"/>
    </source>
</evidence>
<dbReference type="Proteomes" id="UP001321804">
    <property type="component" value="Chromosome"/>
</dbReference>
<dbReference type="InterPro" id="IPR036259">
    <property type="entry name" value="MFS_trans_sf"/>
</dbReference>
<proteinExistence type="predicted"/>
<accession>A0AAU9D091</accession>
<reference evidence="8 9" key="1">
    <citation type="journal article" date="2023" name="Microbiol. Spectr.">
        <title>Symbiosis of Carpenter Bees with Uncharacterized Lactic Acid Bacteria Showing NAD Auxotrophy.</title>
        <authorList>
            <person name="Kawasaki S."/>
            <person name="Ozawa K."/>
            <person name="Mori T."/>
            <person name="Yamamoto A."/>
            <person name="Ito M."/>
            <person name="Ohkuma M."/>
            <person name="Sakamoto M."/>
            <person name="Matsutani M."/>
        </authorList>
    </citation>
    <scope>NUCLEOTIDE SEQUENCE [LARGE SCALE GENOMIC DNA]</scope>
    <source>
        <strain evidence="8 9">KimC2</strain>
    </source>
</reference>
<keyword evidence="3 6" id="KW-0812">Transmembrane</keyword>
<evidence type="ECO:0000256" key="1">
    <source>
        <dbReference type="ARBA" id="ARBA00004651"/>
    </source>
</evidence>
<feature type="transmembrane region" description="Helical" evidence="6">
    <location>
        <begin position="164"/>
        <end position="181"/>
    </location>
</feature>
<feature type="transmembrane region" description="Helical" evidence="6">
    <location>
        <begin position="296"/>
        <end position="315"/>
    </location>
</feature>
<dbReference type="InterPro" id="IPR000849">
    <property type="entry name" value="Sugar_P_transporter"/>
</dbReference>
<dbReference type="Gene3D" id="1.20.1250.20">
    <property type="entry name" value="MFS general substrate transporter like domains"/>
    <property type="match status" value="2"/>
</dbReference>
<keyword evidence="9" id="KW-1185">Reference proteome</keyword>
<dbReference type="GO" id="GO:0061513">
    <property type="term" value="F:glucose 6-phosphate:phosphate antiporter activity"/>
    <property type="evidence" value="ECO:0007669"/>
    <property type="project" value="TreeGrafter"/>
</dbReference>
<feature type="transmembrane region" description="Helical" evidence="6">
    <location>
        <begin position="349"/>
        <end position="372"/>
    </location>
</feature>
<evidence type="ECO:0000256" key="6">
    <source>
        <dbReference type="SAM" id="Phobius"/>
    </source>
</evidence>
<evidence type="ECO:0000256" key="4">
    <source>
        <dbReference type="ARBA" id="ARBA00022989"/>
    </source>
</evidence>
<feature type="transmembrane region" description="Helical" evidence="6">
    <location>
        <begin position="384"/>
        <end position="407"/>
    </location>
</feature>
<gene>
    <name evidence="8" type="primary">glpT</name>
    <name evidence="8" type="ORF">KIMC2_15150</name>
</gene>
<keyword evidence="5 6" id="KW-0472">Membrane</keyword>
<dbReference type="SUPFAM" id="SSF103473">
    <property type="entry name" value="MFS general substrate transporter"/>
    <property type="match status" value="1"/>
</dbReference>
<dbReference type="GO" id="GO:0035435">
    <property type="term" value="P:phosphate ion transmembrane transport"/>
    <property type="evidence" value="ECO:0007669"/>
    <property type="project" value="TreeGrafter"/>
</dbReference>
<protein>
    <submittedName>
        <fullName evidence="8">MFS transporter</fullName>
    </submittedName>
</protein>
<feature type="transmembrane region" description="Helical" evidence="6">
    <location>
        <begin position="118"/>
        <end position="143"/>
    </location>
</feature>
<dbReference type="PIRSF" id="PIRSF002808">
    <property type="entry name" value="Hexose_phosphate_transp"/>
    <property type="match status" value="1"/>
</dbReference>
<feature type="transmembrane region" description="Helical" evidence="6">
    <location>
        <begin position="257"/>
        <end position="276"/>
    </location>
</feature>
<evidence type="ECO:0000256" key="3">
    <source>
        <dbReference type="ARBA" id="ARBA00022692"/>
    </source>
</evidence>
<sequence length="444" mass="48772">MFSFLKPAADAKEKVPADKVKSTYTKYQIGAFIAILVGYSGYYVVRQVFTVEQQDIMHVYHFSTSQFGVILSCFGIGYGISKLFMGAFSDKSDSNRYLATGLIVSSILNFLFGTTRNFFVICLLMIVMAAAQGMGAAACQRIIQLWWGKTRRGFVYAVWNTSKSFGSLICVSAIQLAAFLFSHSISMVFFTTGIIGIFMGVIVLIFGNDRPAAVGLPSISEYTGDEVVLDSGKKTNEELTDLNVVQILVRYILKDKLVWAVTLTSMFLYLVHYGVISWIPSYLIQFKGFSPTFAKWLVGIFDLAAIPGIILGGFLSDIFKNRRAAVCAVGVVGVILCLISYLVSNNHAVLVVTLILLSNFMVAPINLVGLIINEVVPKFAVRTSTGFMGFFQYIVGETAATAMIGFLVEKFGWGMNITVLFVAAGFALLLLLYIMSTEKKLEKA</sequence>
<dbReference type="InterPro" id="IPR020846">
    <property type="entry name" value="MFS_dom"/>
</dbReference>
<name>A0AAU9D091_9LACO</name>
<dbReference type="KEGG" id="xak:KIMC2_15150"/>
<dbReference type="PROSITE" id="PS50850">
    <property type="entry name" value="MFS"/>
    <property type="match status" value="1"/>
</dbReference>
<dbReference type="PANTHER" id="PTHR43826">
    <property type="entry name" value="GLUCOSE-6-PHOSPHATE EXCHANGER SLC37A4"/>
    <property type="match status" value="1"/>
</dbReference>
<dbReference type="InterPro" id="IPR051337">
    <property type="entry name" value="OPA_Antiporter"/>
</dbReference>
<feature type="transmembrane region" description="Helical" evidence="6">
    <location>
        <begin position="413"/>
        <end position="434"/>
    </location>
</feature>
<feature type="transmembrane region" description="Helical" evidence="6">
    <location>
        <begin position="187"/>
        <end position="206"/>
    </location>
</feature>
<evidence type="ECO:0000259" key="7">
    <source>
        <dbReference type="PROSITE" id="PS50850"/>
    </source>
</evidence>
<dbReference type="EMBL" id="AP026801">
    <property type="protein sequence ID" value="BDR56953.1"/>
    <property type="molecule type" value="Genomic_DNA"/>
</dbReference>
<dbReference type="RefSeq" id="WP_317695583.1">
    <property type="nucleotide sequence ID" value="NZ_AP026801.1"/>
</dbReference>
<comment type="subcellular location">
    <subcellularLocation>
        <location evidence="1">Cell membrane</location>
        <topology evidence="1">Multi-pass membrane protein</topology>
    </subcellularLocation>
</comment>
<evidence type="ECO:0000256" key="5">
    <source>
        <dbReference type="ARBA" id="ARBA00023136"/>
    </source>
</evidence>
<keyword evidence="4 6" id="KW-1133">Transmembrane helix</keyword>
<feature type="transmembrane region" description="Helical" evidence="6">
    <location>
        <begin position="324"/>
        <end position="343"/>
    </location>
</feature>
<dbReference type="InterPro" id="IPR011701">
    <property type="entry name" value="MFS"/>
</dbReference>
<evidence type="ECO:0000313" key="8">
    <source>
        <dbReference type="EMBL" id="BDR56953.1"/>
    </source>
</evidence>
<dbReference type="PANTHER" id="PTHR43826:SF6">
    <property type="entry name" value="GLYCEROL-3-PHOSPHATE TRANSPORTER"/>
    <property type="match status" value="1"/>
</dbReference>
<dbReference type="GO" id="GO:0005886">
    <property type="term" value="C:plasma membrane"/>
    <property type="evidence" value="ECO:0007669"/>
    <property type="project" value="UniProtKB-SubCell"/>
</dbReference>
<feature type="domain" description="Major facilitator superfamily (MFS) profile" evidence="7">
    <location>
        <begin position="26"/>
        <end position="442"/>
    </location>
</feature>